<dbReference type="Gene3D" id="1.20.1560.10">
    <property type="entry name" value="ABC transporter type 1, transmembrane domain"/>
    <property type="match status" value="1"/>
</dbReference>
<keyword evidence="11" id="KW-1185">Reference proteome</keyword>
<evidence type="ECO:0000256" key="4">
    <source>
        <dbReference type="ARBA" id="ARBA00022840"/>
    </source>
</evidence>
<feature type="transmembrane region" description="Helical" evidence="7">
    <location>
        <begin position="260"/>
        <end position="279"/>
    </location>
</feature>
<dbReference type="InterPro" id="IPR011527">
    <property type="entry name" value="ABC1_TM_dom"/>
</dbReference>
<dbReference type="InterPro" id="IPR039421">
    <property type="entry name" value="Type_1_exporter"/>
</dbReference>
<dbReference type="Pfam" id="PF00005">
    <property type="entry name" value="ABC_tran"/>
    <property type="match status" value="1"/>
</dbReference>
<dbReference type="InterPro" id="IPR003439">
    <property type="entry name" value="ABC_transporter-like_ATP-bd"/>
</dbReference>
<evidence type="ECO:0000256" key="2">
    <source>
        <dbReference type="ARBA" id="ARBA00022692"/>
    </source>
</evidence>
<evidence type="ECO:0000313" key="10">
    <source>
        <dbReference type="EMBL" id="MDT0331213.1"/>
    </source>
</evidence>
<evidence type="ECO:0000256" key="3">
    <source>
        <dbReference type="ARBA" id="ARBA00022741"/>
    </source>
</evidence>
<keyword evidence="5 7" id="KW-1133">Transmembrane helix</keyword>
<accession>A0ABU2MF38</accession>
<dbReference type="EMBL" id="JAVREP010000020">
    <property type="protein sequence ID" value="MDT0331213.1"/>
    <property type="molecule type" value="Genomic_DNA"/>
</dbReference>
<proteinExistence type="predicted"/>
<evidence type="ECO:0000256" key="6">
    <source>
        <dbReference type="ARBA" id="ARBA00023136"/>
    </source>
</evidence>
<organism evidence="10 11">
    <name type="scientific">Nocardiopsis lambiniae</name>
    <dbReference type="NCBI Taxonomy" id="3075539"/>
    <lineage>
        <taxon>Bacteria</taxon>
        <taxon>Bacillati</taxon>
        <taxon>Actinomycetota</taxon>
        <taxon>Actinomycetes</taxon>
        <taxon>Streptosporangiales</taxon>
        <taxon>Nocardiopsidaceae</taxon>
        <taxon>Nocardiopsis</taxon>
    </lineage>
</organism>
<dbReference type="SUPFAM" id="SSF90123">
    <property type="entry name" value="ABC transporter transmembrane region"/>
    <property type="match status" value="1"/>
</dbReference>
<feature type="transmembrane region" description="Helical" evidence="7">
    <location>
        <begin position="151"/>
        <end position="169"/>
    </location>
</feature>
<dbReference type="Pfam" id="PF00664">
    <property type="entry name" value="ABC_membrane"/>
    <property type="match status" value="1"/>
</dbReference>
<feature type="domain" description="ABC transmembrane type-1" evidence="9">
    <location>
        <begin position="35"/>
        <end position="307"/>
    </location>
</feature>
<evidence type="ECO:0000313" key="11">
    <source>
        <dbReference type="Proteomes" id="UP001183390"/>
    </source>
</evidence>
<dbReference type="PROSITE" id="PS50893">
    <property type="entry name" value="ABC_TRANSPORTER_2"/>
    <property type="match status" value="1"/>
</dbReference>
<dbReference type="Proteomes" id="UP001183390">
    <property type="component" value="Unassembled WGS sequence"/>
</dbReference>
<sequence>MTTANGTAVSGPPEAGLATLPGMWAAIRGWRGVLVLGVACNSLALLAQAAAALGGVWAVVTVFTGGGVAELAAPALFTLVAVVARSVTSWLESWLSHDLSFRVLARVRLWVYDALARLAPAGLSRRRSGDLLTSGLSDAEALEIFYAHSSLYTVSAWLATPVLWAGLAIVSPPAALLTAPVLAASVAITLFARRWALPQGERVRSALADLGGEVAENAGAVREIVGYGLVRRRAERLATLDDRLLTAQFRNARRAGAETAVLGVVSLAAAIVTAAVAGWQLDRGTLAPEAVPFAIVLATMATTPILQWAAMTRHYGTTGEAAARIETLLAAEPPIAAHGERSAPPEGDGAAHARGIAFAWSEVDPEASTRPAVRDLTVRIRPGEHVAIAGRSGSGKSTFAQLLARCVDPGRGDVTVSGGPLREYTRSALPRVVSLLPQDVSLFQETVRDNLMLATDEPLTDADLWRVLRVAHADAVVRRLPEGLDTVLADNGRSLSGGERQRLALARTLLNPAQVLILDEAVSQLDAVGEHDVQDALTGTRRDRTTITIAHRLSTLLHAERIIVLDEGRPVGDGTHADLLRDCPAYRRLVGPQLDAVL</sequence>
<dbReference type="GO" id="GO:0005524">
    <property type="term" value="F:ATP binding"/>
    <property type="evidence" value="ECO:0007669"/>
    <property type="project" value="UniProtKB-KW"/>
</dbReference>
<feature type="transmembrane region" description="Helical" evidence="7">
    <location>
        <begin position="175"/>
        <end position="192"/>
    </location>
</feature>
<dbReference type="InterPro" id="IPR027417">
    <property type="entry name" value="P-loop_NTPase"/>
</dbReference>
<comment type="caution">
    <text evidence="10">The sequence shown here is derived from an EMBL/GenBank/DDBJ whole genome shotgun (WGS) entry which is preliminary data.</text>
</comment>
<evidence type="ECO:0000259" key="8">
    <source>
        <dbReference type="PROSITE" id="PS50893"/>
    </source>
</evidence>
<dbReference type="Gene3D" id="3.40.50.300">
    <property type="entry name" value="P-loop containing nucleotide triphosphate hydrolases"/>
    <property type="match status" value="1"/>
</dbReference>
<keyword evidence="3" id="KW-0547">Nucleotide-binding</keyword>
<keyword evidence="4 10" id="KW-0067">ATP-binding</keyword>
<evidence type="ECO:0000259" key="9">
    <source>
        <dbReference type="PROSITE" id="PS50929"/>
    </source>
</evidence>
<feature type="domain" description="ABC transporter" evidence="8">
    <location>
        <begin position="351"/>
        <end position="592"/>
    </location>
</feature>
<comment type="subcellular location">
    <subcellularLocation>
        <location evidence="1">Cell membrane</location>
        <topology evidence="1">Multi-pass membrane protein</topology>
    </subcellularLocation>
</comment>
<feature type="transmembrane region" description="Helical" evidence="7">
    <location>
        <begin position="291"/>
        <end position="310"/>
    </location>
</feature>
<dbReference type="InterPro" id="IPR003593">
    <property type="entry name" value="AAA+_ATPase"/>
</dbReference>
<dbReference type="InterPro" id="IPR017871">
    <property type="entry name" value="ABC_transporter-like_CS"/>
</dbReference>
<dbReference type="PANTHER" id="PTHR43394">
    <property type="entry name" value="ATP-DEPENDENT PERMEASE MDL1, MITOCHONDRIAL"/>
    <property type="match status" value="1"/>
</dbReference>
<dbReference type="PROSITE" id="PS00211">
    <property type="entry name" value="ABC_TRANSPORTER_1"/>
    <property type="match status" value="1"/>
</dbReference>
<dbReference type="SUPFAM" id="SSF52540">
    <property type="entry name" value="P-loop containing nucleoside triphosphate hydrolases"/>
    <property type="match status" value="1"/>
</dbReference>
<name>A0ABU2MF38_9ACTN</name>
<gene>
    <name evidence="10" type="ORF">RM479_22595</name>
</gene>
<dbReference type="RefSeq" id="WP_311513761.1">
    <property type="nucleotide sequence ID" value="NZ_JAVREP010000020.1"/>
</dbReference>
<dbReference type="InterPro" id="IPR036640">
    <property type="entry name" value="ABC1_TM_sf"/>
</dbReference>
<evidence type="ECO:0000256" key="5">
    <source>
        <dbReference type="ARBA" id="ARBA00022989"/>
    </source>
</evidence>
<keyword evidence="2 7" id="KW-0812">Transmembrane</keyword>
<dbReference type="PROSITE" id="PS50929">
    <property type="entry name" value="ABC_TM1F"/>
    <property type="match status" value="1"/>
</dbReference>
<reference evidence="11" key="1">
    <citation type="submission" date="2023-07" db="EMBL/GenBank/DDBJ databases">
        <title>30 novel species of actinomycetes from the DSMZ collection.</title>
        <authorList>
            <person name="Nouioui I."/>
        </authorList>
    </citation>
    <scope>NUCLEOTIDE SEQUENCE [LARGE SCALE GENOMIC DNA]</scope>
    <source>
        <strain evidence="11">DSM 44743</strain>
    </source>
</reference>
<protein>
    <submittedName>
        <fullName evidence="10">ABC transporter ATP-binding protein</fullName>
    </submittedName>
</protein>
<feature type="transmembrane region" description="Helical" evidence="7">
    <location>
        <begin position="33"/>
        <end position="59"/>
    </location>
</feature>
<keyword evidence="6 7" id="KW-0472">Membrane</keyword>
<dbReference type="PANTHER" id="PTHR43394:SF1">
    <property type="entry name" value="ATP-BINDING CASSETTE SUB-FAMILY B MEMBER 10, MITOCHONDRIAL"/>
    <property type="match status" value="1"/>
</dbReference>
<dbReference type="SMART" id="SM00382">
    <property type="entry name" value="AAA"/>
    <property type="match status" value="1"/>
</dbReference>
<evidence type="ECO:0000256" key="1">
    <source>
        <dbReference type="ARBA" id="ARBA00004651"/>
    </source>
</evidence>
<evidence type="ECO:0000256" key="7">
    <source>
        <dbReference type="SAM" id="Phobius"/>
    </source>
</evidence>